<evidence type="ECO:0000256" key="1">
    <source>
        <dbReference type="SAM" id="MobiDB-lite"/>
    </source>
</evidence>
<feature type="non-terminal residue" evidence="2">
    <location>
        <position position="232"/>
    </location>
</feature>
<feature type="compositionally biased region" description="Low complexity" evidence="1">
    <location>
        <begin position="29"/>
        <end position="43"/>
    </location>
</feature>
<accession>A0A9P4YCZ8</accession>
<feature type="region of interest" description="Disordered" evidence="1">
    <location>
        <begin position="29"/>
        <end position="51"/>
    </location>
</feature>
<protein>
    <submittedName>
        <fullName evidence="2">Las1-like protein</fullName>
    </submittedName>
</protein>
<evidence type="ECO:0000313" key="2">
    <source>
        <dbReference type="EMBL" id="KAF3770785.1"/>
    </source>
</evidence>
<organism evidence="2 3">
    <name type="scientific">Cryphonectria parasitica (strain ATCC 38755 / EP155)</name>
    <dbReference type="NCBI Taxonomy" id="660469"/>
    <lineage>
        <taxon>Eukaryota</taxon>
        <taxon>Fungi</taxon>
        <taxon>Dikarya</taxon>
        <taxon>Ascomycota</taxon>
        <taxon>Pezizomycotina</taxon>
        <taxon>Sordariomycetes</taxon>
        <taxon>Sordariomycetidae</taxon>
        <taxon>Diaporthales</taxon>
        <taxon>Cryphonectriaceae</taxon>
        <taxon>Cryphonectria-Endothia species complex</taxon>
        <taxon>Cryphonectria</taxon>
    </lineage>
</organism>
<dbReference type="GO" id="GO:0004519">
    <property type="term" value="F:endonuclease activity"/>
    <property type="evidence" value="ECO:0007669"/>
    <property type="project" value="InterPro"/>
</dbReference>
<dbReference type="AlphaFoldDB" id="A0A9P4YCZ8"/>
<dbReference type="InterPro" id="IPR007174">
    <property type="entry name" value="Las1"/>
</dbReference>
<dbReference type="RefSeq" id="XP_040781746.1">
    <property type="nucleotide sequence ID" value="XM_040918622.1"/>
</dbReference>
<keyword evidence="3" id="KW-1185">Reference proteome</keyword>
<sequence>MVQFVFTPWRNRAELLRVRSQLYPHPSFTTQTAAATTTTTTTTPPLPPRSPWWSGPEELRAIESAIARVFMWVHRGGCPHVVESTALLMSAIVFDERGGHDAVSGAGVTAGYVVGFTRYKPFLFFFLSSFSLHLPLPTSSHLCRLTIGEGNFRFVTGLLDSHQDKARKLSMYGVAKTLGLPASFVELRHQGTHEPMPSLGQLRPAARRALVWIWEYYWKNLPEGEAEEDEEE</sequence>
<dbReference type="EMBL" id="MU032344">
    <property type="protein sequence ID" value="KAF3770785.1"/>
    <property type="molecule type" value="Genomic_DNA"/>
</dbReference>
<dbReference type="GO" id="GO:0000460">
    <property type="term" value="P:maturation of 5.8S rRNA"/>
    <property type="evidence" value="ECO:0007669"/>
    <property type="project" value="TreeGrafter"/>
</dbReference>
<dbReference type="GO" id="GO:0030687">
    <property type="term" value="C:preribosome, large subunit precursor"/>
    <property type="evidence" value="ECO:0007669"/>
    <property type="project" value="TreeGrafter"/>
</dbReference>
<dbReference type="OrthoDB" id="10263222at2759"/>
<dbReference type="PANTHER" id="PTHR15002">
    <property type="entry name" value="RIBOSOMAL BIOGENESIS PROTEIN LAS1L"/>
    <property type="match status" value="1"/>
</dbReference>
<dbReference type="GeneID" id="63835751"/>
<comment type="caution">
    <text evidence="2">The sequence shown here is derived from an EMBL/GenBank/DDBJ whole genome shotgun (WGS) entry which is preliminary data.</text>
</comment>
<dbReference type="PANTHER" id="PTHR15002:SF0">
    <property type="entry name" value="RIBOSOMAL BIOGENESIS PROTEIN LAS1L"/>
    <property type="match status" value="1"/>
</dbReference>
<dbReference type="GO" id="GO:0090730">
    <property type="term" value="C:Las1 complex"/>
    <property type="evidence" value="ECO:0007669"/>
    <property type="project" value="InterPro"/>
</dbReference>
<dbReference type="Pfam" id="PF04031">
    <property type="entry name" value="Las1"/>
    <property type="match status" value="1"/>
</dbReference>
<gene>
    <name evidence="2" type="ORF">M406DRAFT_285550</name>
</gene>
<dbReference type="GO" id="GO:0000470">
    <property type="term" value="P:maturation of LSU-rRNA"/>
    <property type="evidence" value="ECO:0007669"/>
    <property type="project" value="TreeGrafter"/>
</dbReference>
<name>A0A9P4YCZ8_CRYP1</name>
<proteinExistence type="predicted"/>
<evidence type="ECO:0000313" key="3">
    <source>
        <dbReference type="Proteomes" id="UP000803844"/>
    </source>
</evidence>
<reference evidence="2" key="1">
    <citation type="journal article" date="2020" name="Phytopathology">
        <title>Genome sequence of the chestnut blight fungus Cryphonectria parasitica EP155: A fundamental resource for an archetypical invasive plant pathogen.</title>
        <authorList>
            <person name="Crouch J.A."/>
            <person name="Dawe A."/>
            <person name="Aerts A."/>
            <person name="Barry K."/>
            <person name="Churchill A.C.L."/>
            <person name="Grimwood J."/>
            <person name="Hillman B."/>
            <person name="Milgroom M.G."/>
            <person name="Pangilinan J."/>
            <person name="Smith M."/>
            <person name="Salamov A."/>
            <person name="Schmutz J."/>
            <person name="Yadav J."/>
            <person name="Grigoriev I.V."/>
            <person name="Nuss D."/>
        </authorList>
    </citation>
    <scope>NUCLEOTIDE SEQUENCE</scope>
    <source>
        <strain evidence="2">EP155</strain>
    </source>
</reference>
<dbReference type="Proteomes" id="UP000803844">
    <property type="component" value="Unassembled WGS sequence"/>
</dbReference>